<feature type="transmembrane region" description="Helical" evidence="7">
    <location>
        <begin position="178"/>
        <end position="198"/>
    </location>
</feature>
<dbReference type="PIRSF" id="PIRSF035875">
    <property type="entry name" value="RNase_BN"/>
    <property type="match status" value="1"/>
</dbReference>
<evidence type="ECO:0000256" key="1">
    <source>
        <dbReference type="ARBA" id="ARBA00004651"/>
    </source>
</evidence>
<keyword evidence="5 7" id="KW-0472">Membrane</keyword>
<keyword evidence="9" id="KW-1185">Reference proteome</keyword>
<gene>
    <name evidence="8" type="ORF">IDH45_03030</name>
</gene>
<organism evidence="8 9">
    <name type="scientific">Paenibacillus oceani</name>
    <dbReference type="NCBI Taxonomy" id="2772510"/>
    <lineage>
        <taxon>Bacteria</taxon>
        <taxon>Bacillati</taxon>
        <taxon>Bacillota</taxon>
        <taxon>Bacilli</taxon>
        <taxon>Bacillales</taxon>
        <taxon>Paenibacillaceae</taxon>
        <taxon>Paenibacillus</taxon>
    </lineage>
</organism>
<evidence type="ECO:0000313" key="8">
    <source>
        <dbReference type="EMBL" id="MBD2860960.1"/>
    </source>
</evidence>
<dbReference type="Proteomes" id="UP000639396">
    <property type="component" value="Unassembled WGS sequence"/>
</dbReference>
<dbReference type="AlphaFoldDB" id="A0A927GXW4"/>
<feature type="transmembrane region" description="Helical" evidence="7">
    <location>
        <begin position="133"/>
        <end position="158"/>
    </location>
</feature>
<evidence type="ECO:0000256" key="6">
    <source>
        <dbReference type="SAM" id="MobiDB-lite"/>
    </source>
</evidence>
<dbReference type="InterPro" id="IPR017039">
    <property type="entry name" value="Virul_fac_BrkB"/>
</dbReference>
<comment type="subcellular location">
    <subcellularLocation>
        <location evidence="1">Cell membrane</location>
        <topology evidence="1">Multi-pass membrane protein</topology>
    </subcellularLocation>
</comment>
<feature type="transmembrane region" description="Helical" evidence="7">
    <location>
        <begin position="34"/>
        <end position="57"/>
    </location>
</feature>
<evidence type="ECO:0000256" key="4">
    <source>
        <dbReference type="ARBA" id="ARBA00022989"/>
    </source>
</evidence>
<sequence>MKKKRNIGRMEFIRQLVCRFRDDEVPALGAQLTYYLILAFFPFLIFLVSVVGVMQMFGEEVIRDLILLLPEQSSGLIRTVLDEVTASRSHSLLSLGMVATIWSASNGINAVIKGLNKAYDEAETRPFWKVRGLSVLSTIILAVVFLLSASMVVFGKVIGEQLFERLGYPAGFDTIWSIVKYVIPLAAMLGVFMLLYRFAPNRKLRYQDVWPGALAAALGWIVTSLLFSFYVNAFGSYSKTYGSLGGAIVLLIWLYISSIILLVGGEMNATFAFFREGKAKDECKRYGWNLPMFSKRNASPEAANRERTGAGRTQTADDGV</sequence>
<feature type="transmembrane region" description="Helical" evidence="7">
    <location>
        <begin position="243"/>
        <end position="265"/>
    </location>
</feature>
<dbReference type="RefSeq" id="WP_190924527.1">
    <property type="nucleotide sequence ID" value="NZ_JACXJA010000003.1"/>
</dbReference>
<dbReference type="GO" id="GO:0005886">
    <property type="term" value="C:plasma membrane"/>
    <property type="evidence" value="ECO:0007669"/>
    <property type="project" value="UniProtKB-SubCell"/>
</dbReference>
<protein>
    <submittedName>
        <fullName evidence="8">YihY/virulence factor BrkB family protein</fullName>
    </submittedName>
</protein>
<dbReference type="Pfam" id="PF03631">
    <property type="entry name" value="Virul_fac_BrkB"/>
    <property type="match status" value="1"/>
</dbReference>
<evidence type="ECO:0000256" key="3">
    <source>
        <dbReference type="ARBA" id="ARBA00022692"/>
    </source>
</evidence>
<feature type="region of interest" description="Disordered" evidence="6">
    <location>
        <begin position="298"/>
        <end position="320"/>
    </location>
</feature>
<accession>A0A927GXW4</accession>
<evidence type="ECO:0000256" key="7">
    <source>
        <dbReference type="SAM" id="Phobius"/>
    </source>
</evidence>
<name>A0A927GXW4_9BACL</name>
<feature type="transmembrane region" description="Helical" evidence="7">
    <location>
        <begin position="210"/>
        <end position="231"/>
    </location>
</feature>
<proteinExistence type="predicted"/>
<evidence type="ECO:0000256" key="2">
    <source>
        <dbReference type="ARBA" id="ARBA00022475"/>
    </source>
</evidence>
<feature type="transmembrane region" description="Helical" evidence="7">
    <location>
        <begin position="92"/>
        <end position="112"/>
    </location>
</feature>
<dbReference type="PANTHER" id="PTHR30213:SF0">
    <property type="entry name" value="UPF0761 MEMBRANE PROTEIN YIHY"/>
    <property type="match status" value="1"/>
</dbReference>
<dbReference type="PANTHER" id="PTHR30213">
    <property type="entry name" value="INNER MEMBRANE PROTEIN YHJD"/>
    <property type="match status" value="1"/>
</dbReference>
<dbReference type="NCBIfam" id="TIGR00765">
    <property type="entry name" value="yihY_not_rbn"/>
    <property type="match status" value="1"/>
</dbReference>
<reference evidence="8" key="1">
    <citation type="submission" date="2020-09" db="EMBL/GenBank/DDBJ databases">
        <title>A novel bacterium of genus Paenibacillus, isolated from South China Sea.</title>
        <authorList>
            <person name="Huang H."/>
            <person name="Mo K."/>
            <person name="Hu Y."/>
        </authorList>
    </citation>
    <scope>NUCLEOTIDE SEQUENCE</scope>
    <source>
        <strain evidence="8">IB182363</strain>
    </source>
</reference>
<comment type="caution">
    <text evidence="8">The sequence shown here is derived from an EMBL/GenBank/DDBJ whole genome shotgun (WGS) entry which is preliminary data.</text>
</comment>
<keyword evidence="2" id="KW-1003">Cell membrane</keyword>
<keyword evidence="3 7" id="KW-0812">Transmembrane</keyword>
<evidence type="ECO:0000256" key="5">
    <source>
        <dbReference type="ARBA" id="ARBA00023136"/>
    </source>
</evidence>
<evidence type="ECO:0000313" key="9">
    <source>
        <dbReference type="Proteomes" id="UP000639396"/>
    </source>
</evidence>
<feature type="compositionally biased region" description="Polar residues" evidence="6">
    <location>
        <begin position="311"/>
        <end position="320"/>
    </location>
</feature>
<keyword evidence="4 7" id="KW-1133">Transmembrane helix</keyword>
<dbReference type="EMBL" id="JACXJA010000003">
    <property type="protein sequence ID" value="MBD2860960.1"/>
    <property type="molecule type" value="Genomic_DNA"/>
</dbReference>